<dbReference type="InterPro" id="IPR036569">
    <property type="entry name" value="RpiB_LacA_LacB_sf"/>
</dbReference>
<dbReference type="EC" id="5.3.1.6" evidence="3"/>
<dbReference type="Pfam" id="PF02502">
    <property type="entry name" value="LacAB_rpiB"/>
    <property type="match status" value="1"/>
</dbReference>
<sequence length="165" mass="16982">MSDSTMAARAAVRIALGGDEAAFELKEALIEHVRSLGFEAVDFGTYNAEPVLYPDIAVRVARAVAAGEVERGVLVCGTGIGVAISANKVPGIRAAQAHDTYSAIKARSSNDAQIVALGARVVGVELAKSIVTAFLGADFGGGASSEKVARIADYEREFSRGSPSA</sequence>
<evidence type="ECO:0000256" key="1">
    <source>
        <dbReference type="ARBA" id="ARBA00008754"/>
    </source>
</evidence>
<dbReference type="PATRIC" id="fig|2746.7.peg.4256"/>
<dbReference type="PIRSF" id="PIRSF005384">
    <property type="entry name" value="RpiB_LacA_B"/>
    <property type="match status" value="1"/>
</dbReference>
<dbReference type="Proteomes" id="UP000092504">
    <property type="component" value="Unassembled WGS sequence"/>
</dbReference>
<gene>
    <name evidence="3" type="primary">rpiB</name>
    <name evidence="3" type="ORF">A8U91_04138</name>
</gene>
<dbReference type="RefSeq" id="WP_013330946.1">
    <property type="nucleotide sequence ID" value="NZ_CP087224.1"/>
</dbReference>
<accession>A0A1B8NYI8</accession>
<name>A0A1B8NYI8_HALEL</name>
<organism evidence="3 4">
    <name type="scientific">Halomonas elongata</name>
    <dbReference type="NCBI Taxonomy" id="2746"/>
    <lineage>
        <taxon>Bacteria</taxon>
        <taxon>Pseudomonadati</taxon>
        <taxon>Pseudomonadota</taxon>
        <taxon>Gammaproteobacteria</taxon>
        <taxon>Oceanospirillales</taxon>
        <taxon>Halomonadaceae</taxon>
        <taxon>Halomonas</taxon>
    </lineage>
</organism>
<dbReference type="InterPro" id="IPR003500">
    <property type="entry name" value="RpiB_LacA_LacB"/>
</dbReference>
<proteinExistence type="inferred from homology"/>
<dbReference type="SUPFAM" id="SSF89623">
    <property type="entry name" value="Ribose/Galactose isomerase RpiB/AlsB"/>
    <property type="match status" value="1"/>
</dbReference>
<dbReference type="InterPro" id="IPR004785">
    <property type="entry name" value="RpiB"/>
</dbReference>
<dbReference type="PANTHER" id="PTHR43732:SF1">
    <property type="entry name" value="RIBOSE 5-PHOSPHATE ISOMERASE"/>
    <property type="match status" value="1"/>
</dbReference>
<dbReference type="PANTHER" id="PTHR43732">
    <property type="entry name" value="RIBOSE 5-PHOSPHATE ISOMERASE-RELATED"/>
    <property type="match status" value="1"/>
</dbReference>
<evidence type="ECO:0000313" key="4">
    <source>
        <dbReference type="Proteomes" id="UP000092504"/>
    </source>
</evidence>
<dbReference type="InterPro" id="IPR051812">
    <property type="entry name" value="SPI_LacAB/RpiB"/>
</dbReference>
<dbReference type="NCBIfam" id="NF004051">
    <property type="entry name" value="PRK05571.1"/>
    <property type="match status" value="1"/>
</dbReference>
<dbReference type="GeneID" id="91008381"/>
<dbReference type="GO" id="GO:0005975">
    <property type="term" value="P:carbohydrate metabolic process"/>
    <property type="evidence" value="ECO:0007669"/>
    <property type="project" value="InterPro"/>
</dbReference>
<dbReference type="Gene3D" id="3.40.1400.10">
    <property type="entry name" value="Sugar-phosphate isomerase, RpiB/LacA/LacB"/>
    <property type="match status" value="1"/>
</dbReference>
<dbReference type="OMA" id="YPPFCLR"/>
<dbReference type="NCBIfam" id="TIGR01120">
    <property type="entry name" value="rpiB"/>
    <property type="match status" value="1"/>
</dbReference>
<evidence type="ECO:0000313" key="3">
    <source>
        <dbReference type="EMBL" id="OBX35067.1"/>
    </source>
</evidence>
<evidence type="ECO:0000256" key="2">
    <source>
        <dbReference type="ARBA" id="ARBA00023235"/>
    </source>
</evidence>
<reference evidence="3 4" key="1">
    <citation type="submission" date="2016-06" db="EMBL/GenBank/DDBJ databases">
        <title>Genome sequence of halotolerant plant growth promoting strain of Halomonas elongata HEK1 isolated from salterns of Rann of Kutch, Gujarat, India.</title>
        <authorList>
            <person name="Gaba S."/>
            <person name="Singh R.N."/>
            <person name="Abrol S."/>
            <person name="Kaushik R."/>
            <person name="Saxena A.K."/>
        </authorList>
    </citation>
    <scope>NUCLEOTIDE SEQUENCE [LARGE SCALE GENOMIC DNA]</scope>
    <source>
        <strain evidence="3 4">HEK1</strain>
    </source>
</reference>
<dbReference type="AlphaFoldDB" id="A0A1B8NYI8"/>
<comment type="caution">
    <text evidence="3">The sequence shown here is derived from an EMBL/GenBank/DDBJ whole genome shotgun (WGS) entry which is preliminary data.</text>
</comment>
<protein>
    <submittedName>
        <fullName evidence="3">Ribose-5-phosphate isomerase B</fullName>
        <ecNumber evidence="3">5.3.1.6</ecNumber>
    </submittedName>
</protein>
<dbReference type="NCBIfam" id="TIGR00689">
    <property type="entry name" value="rpiB_lacA_lacB"/>
    <property type="match status" value="1"/>
</dbReference>
<comment type="similarity">
    <text evidence="1">Belongs to the LacAB/RpiB family.</text>
</comment>
<dbReference type="GO" id="GO:0004751">
    <property type="term" value="F:ribose-5-phosphate isomerase activity"/>
    <property type="evidence" value="ECO:0007669"/>
    <property type="project" value="UniProtKB-EC"/>
</dbReference>
<dbReference type="EMBL" id="MAJD01000002">
    <property type="protein sequence ID" value="OBX35067.1"/>
    <property type="molecule type" value="Genomic_DNA"/>
</dbReference>
<keyword evidence="2 3" id="KW-0413">Isomerase</keyword>